<name>A0A1G6M7N3_9GAMM</name>
<dbReference type="OrthoDB" id="378654at2"/>
<keyword evidence="2" id="KW-1185">Reference proteome</keyword>
<dbReference type="RefSeq" id="WP_092620265.1">
    <property type="nucleotide sequence ID" value="NZ_FMYK01000006.1"/>
</dbReference>
<dbReference type="EMBL" id="FMYK01000006">
    <property type="protein sequence ID" value="SDC51441.1"/>
    <property type="molecule type" value="Genomic_DNA"/>
</dbReference>
<dbReference type="Pfam" id="PF08907">
    <property type="entry name" value="DUF1853"/>
    <property type="match status" value="1"/>
</dbReference>
<gene>
    <name evidence="1" type="ORF">SAMN05421749_10693</name>
</gene>
<evidence type="ECO:0000313" key="2">
    <source>
        <dbReference type="Proteomes" id="UP000242317"/>
    </source>
</evidence>
<evidence type="ECO:0000313" key="1">
    <source>
        <dbReference type="EMBL" id="SDC51441.1"/>
    </source>
</evidence>
<accession>A0A1G6M7N3</accession>
<dbReference type="InterPro" id="IPR015003">
    <property type="entry name" value="DUF1853"/>
</dbReference>
<organism evidence="1 2">
    <name type="scientific">Acinetobacter marinus</name>
    <dbReference type="NCBI Taxonomy" id="281375"/>
    <lineage>
        <taxon>Bacteria</taxon>
        <taxon>Pseudomonadati</taxon>
        <taxon>Pseudomonadota</taxon>
        <taxon>Gammaproteobacteria</taxon>
        <taxon>Moraxellales</taxon>
        <taxon>Moraxellaceae</taxon>
        <taxon>Acinetobacter</taxon>
    </lineage>
</organism>
<protein>
    <submittedName>
        <fullName evidence="1">Uncharacterized protein</fullName>
    </submittedName>
</protein>
<dbReference type="AlphaFoldDB" id="A0A1G6M7N3"/>
<proteinExistence type="predicted"/>
<sequence length="111" mass="13238">MKGQLFLPNNVLHPSSAQHHTPIHNSLPNWLNTTRRLGMWQANAPQDQHWRRLKRSEWLSPEYLSEAQTDRQQQKNVFWTNGLYFDTTQQQYLMIRLNSSTMVYTKLRNNG</sequence>
<reference evidence="2" key="1">
    <citation type="submission" date="2016-09" db="EMBL/GenBank/DDBJ databases">
        <authorList>
            <person name="Varghese N."/>
            <person name="Submissions S."/>
        </authorList>
    </citation>
    <scope>NUCLEOTIDE SEQUENCE [LARGE SCALE GENOMIC DNA]</scope>
    <source>
        <strain evidence="2">ANC 3699</strain>
    </source>
</reference>
<dbReference type="Proteomes" id="UP000242317">
    <property type="component" value="Unassembled WGS sequence"/>
</dbReference>